<evidence type="ECO:0000313" key="2">
    <source>
        <dbReference type="EMBL" id="HGS04567.1"/>
    </source>
</evidence>
<sequence>MIRMLQISLITAAWAVLLLPAFFPPALKAQEPEAVVARVQAVYDRPGGFKAWFRQETRQKGQAQGERAEGWMYFQKPSRMRWQYETPPEQKKEVVADGRQVWIYLPQDAVVMIYPLSQVLRSDLVMRFFSGIGQVRQEFHLSWERPPGPGSSYVVKLVPKKPQAELTHLLLTIHPQSYLVENLEFTNSLGEETRFAFSQTSLELKVPPDFFTFKTPPGVREVRETGGR</sequence>
<protein>
    <submittedName>
        <fullName evidence="2">Outer membrane lipoprotein carrier protein LolA</fullName>
    </submittedName>
</protein>
<dbReference type="InterPro" id="IPR029046">
    <property type="entry name" value="LolA/LolB/LppX"/>
</dbReference>
<keyword evidence="1" id="KW-0732">Signal</keyword>
<gene>
    <name evidence="2" type="ORF">ENT08_02325</name>
</gene>
<dbReference type="SUPFAM" id="SSF89392">
    <property type="entry name" value="Prokaryotic lipoproteins and lipoprotein localization factors"/>
    <property type="match status" value="1"/>
</dbReference>
<comment type="caution">
    <text evidence="2">The sequence shown here is derived from an EMBL/GenBank/DDBJ whole genome shotgun (WGS) entry which is preliminary data.</text>
</comment>
<proteinExistence type="predicted"/>
<organism evidence="2">
    <name type="scientific">Desulfobacca acetoxidans</name>
    <dbReference type="NCBI Taxonomy" id="60893"/>
    <lineage>
        <taxon>Bacteria</taxon>
        <taxon>Pseudomonadati</taxon>
        <taxon>Thermodesulfobacteriota</taxon>
        <taxon>Desulfobaccia</taxon>
        <taxon>Desulfobaccales</taxon>
        <taxon>Desulfobaccaceae</taxon>
        <taxon>Desulfobacca</taxon>
    </lineage>
</organism>
<dbReference type="InterPro" id="IPR004564">
    <property type="entry name" value="OM_lipoprot_carrier_LolA-like"/>
</dbReference>
<dbReference type="AlphaFoldDB" id="A0A7V4G737"/>
<name>A0A7V4G737_9BACT</name>
<dbReference type="Pfam" id="PF03548">
    <property type="entry name" value="LolA"/>
    <property type="match status" value="1"/>
</dbReference>
<dbReference type="CDD" id="cd16325">
    <property type="entry name" value="LolA"/>
    <property type="match status" value="1"/>
</dbReference>
<dbReference type="EMBL" id="DSXI01000130">
    <property type="protein sequence ID" value="HGS04567.1"/>
    <property type="molecule type" value="Genomic_DNA"/>
</dbReference>
<dbReference type="PANTHER" id="PTHR35869:SF1">
    <property type="entry name" value="OUTER-MEMBRANE LIPOPROTEIN CARRIER PROTEIN"/>
    <property type="match status" value="1"/>
</dbReference>
<evidence type="ECO:0000256" key="1">
    <source>
        <dbReference type="ARBA" id="ARBA00022729"/>
    </source>
</evidence>
<keyword evidence="2" id="KW-0449">Lipoprotein</keyword>
<reference evidence="2" key="1">
    <citation type="journal article" date="2020" name="mSystems">
        <title>Genome- and Community-Level Interaction Insights into Carbon Utilization and Element Cycling Functions of Hydrothermarchaeota in Hydrothermal Sediment.</title>
        <authorList>
            <person name="Zhou Z."/>
            <person name="Liu Y."/>
            <person name="Xu W."/>
            <person name="Pan J."/>
            <person name="Luo Z.H."/>
            <person name="Li M."/>
        </authorList>
    </citation>
    <scope>NUCLEOTIDE SEQUENCE [LARGE SCALE GENOMIC DNA]</scope>
    <source>
        <strain evidence="2">SpSt-548</strain>
    </source>
</reference>
<dbReference type="PANTHER" id="PTHR35869">
    <property type="entry name" value="OUTER-MEMBRANE LIPOPROTEIN CARRIER PROTEIN"/>
    <property type="match status" value="1"/>
</dbReference>
<accession>A0A7V4G737</accession>
<dbReference type="Gene3D" id="2.50.20.10">
    <property type="entry name" value="Lipoprotein localisation LolA/LolB/LppX"/>
    <property type="match status" value="1"/>
</dbReference>